<evidence type="ECO:0000313" key="1">
    <source>
        <dbReference type="EMBL" id="MXU82562.1"/>
    </source>
</evidence>
<protein>
    <submittedName>
        <fullName evidence="1">Putative secreted protein</fullName>
    </submittedName>
</protein>
<proteinExistence type="predicted"/>
<name>A0A6B0TRS8_IXORI</name>
<dbReference type="AlphaFoldDB" id="A0A6B0TRS8"/>
<dbReference type="EMBL" id="GIFC01000479">
    <property type="protein sequence ID" value="MXU82562.1"/>
    <property type="molecule type" value="Transcribed_RNA"/>
</dbReference>
<sequence length="69" mass="7794">MQAVRASLRNIVYFCITVSLILTHSQSLHLFSNADGTRAPSCFECMLFFQASNGDIHTFPSVYRGRLPR</sequence>
<organism evidence="1">
    <name type="scientific">Ixodes ricinus</name>
    <name type="common">Common tick</name>
    <name type="synonym">Acarus ricinus</name>
    <dbReference type="NCBI Taxonomy" id="34613"/>
    <lineage>
        <taxon>Eukaryota</taxon>
        <taxon>Metazoa</taxon>
        <taxon>Ecdysozoa</taxon>
        <taxon>Arthropoda</taxon>
        <taxon>Chelicerata</taxon>
        <taxon>Arachnida</taxon>
        <taxon>Acari</taxon>
        <taxon>Parasitiformes</taxon>
        <taxon>Ixodida</taxon>
        <taxon>Ixodoidea</taxon>
        <taxon>Ixodidae</taxon>
        <taxon>Ixodinae</taxon>
        <taxon>Ixodes</taxon>
    </lineage>
</organism>
<reference evidence="1" key="1">
    <citation type="submission" date="2019-12" db="EMBL/GenBank/DDBJ databases">
        <title>An insight into the sialome of adult female Ixodes ricinus ticks feeding for 6 days.</title>
        <authorList>
            <person name="Perner J."/>
            <person name="Ribeiro J.M.C."/>
        </authorList>
    </citation>
    <scope>NUCLEOTIDE SEQUENCE</scope>
    <source>
        <strain evidence="1">Semi-engorged</strain>
        <tissue evidence="1">Salivary glands</tissue>
    </source>
</reference>
<accession>A0A6B0TRS8</accession>